<dbReference type="EMBL" id="JBHMCF010000011">
    <property type="protein sequence ID" value="MFB9470283.1"/>
    <property type="molecule type" value="Genomic_DNA"/>
</dbReference>
<reference evidence="2 3" key="1">
    <citation type="submission" date="2024-09" db="EMBL/GenBank/DDBJ databases">
        <authorList>
            <person name="Sun Q."/>
            <person name="Mori K."/>
        </authorList>
    </citation>
    <scope>NUCLEOTIDE SEQUENCE [LARGE SCALE GENOMIC DNA]</scope>
    <source>
        <strain evidence="2 3">JCM 3324</strain>
    </source>
</reference>
<accession>A0ABV5NJ39</accession>
<keyword evidence="3" id="KW-1185">Reference proteome</keyword>
<evidence type="ECO:0000313" key="2">
    <source>
        <dbReference type="EMBL" id="MFB9470283.1"/>
    </source>
</evidence>
<keyword evidence="1" id="KW-0732">Signal</keyword>
<evidence type="ECO:0000256" key="1">
    <source>
        <dbReference type="SAM" id="SignalP"/>
    </source>
</evidence>
<feature type="chain" id="PRO_5046162057" description="YtkA-like domain-containing protein" evidence="1">
    <location>
        <begin position="27"/>
        <end position="128"/>
    </location>
</feature>
<proteinExistence type="predicted"/>
<dbReference type="Proteomes" id="UP001589568">
    <property type="component" value="Unassembled WGS sequence"/>
</dbReference>
<comment type="caution">
    <text evidence="2">The sequence shown here is derived from an EMBL/GenBank/DDBJ whole genome shotgun (WGS) entry which is preliminary data.</text>
</comment>
<protein>
    <recommendedName>
        <fullName evidence="4">YtkA-like domain-containing protein</fullName>
    </recommendedName>
</protein>
<gene>
    <name evidence="2" type="ORF">ACFFR3_12240</name>
</gene>
<sequence>MRRMLIAVVLVAVAVALFVAGRSASAQPVRVTTTGAHYAATVVIDDPSPGRGTVEVVVERGDADAVHVSAVMTDMGHATPELTATERSPGHFTAEGDLFTMTGGWELTVRLDGPSGTEDLTVRALITE</sequence>
<dbReference type="RefSeq" id="WP_379483124.1">
    <property type="nucleotide sequence ID" value="NZ_BAAAXS010000001.1"/>
</dbReference>
<evidence type="ECO:0008006" key="4">
    <source>
        <dbReference type="Google" id="ProtNLM"/>
    </source>
</evidence>
<organism evidence="2 3">
    <name type="scientific">Nonomuraea salmonea</name>
    <dbReference type="NCBI Taxonomy" id="46181"/>
    <lineage>
        <taxon>Bacteria</taxon>
        <taxon>Bacillati</taxon>
        <taxon>Actinomycetota</taxon>
        <taxon>Actinomycetes</taxon>
        <taxon>Streptosporangiales</taxon>
        <taxon>Streptosporangiaceae</taxon>
        <taxon>Nonomuraea</taxon>
    </lineage>
</organism>
<evidence type="ECO:0000313" key="3">
    <source>
        <dbReference type="Proteomes" id="UP001589568"/>
    </source>
</evidence>
<feature type="signal peptide" evidence="1">
    <location>
        <begin position="1"/>
        <end position="26"/>
    </location>
</feature>
<name>A0ABV5NJ39_9ACTN</name>